<keyword evidence="2" id="KW-1185">Reference proteome</keyword>
<comment type="caution">
    <text evidence="1">The sequence shown here is derived from an EMBL/GenBank/DDBJ whole genome shotgun (WGS) entry which is preliminary data.</text>
</comment>
<organism evidence="1 2">
    <name type="scientific">Inconstantimicrobium mannanitabidum</name>
    <dbReference type="NCBI Taxonomy" id="1604901"/>
    <lineage>
        <taxon>Bacteria</taxon>
        <taxon>Bacillati</taxon>
        <taxon>Bacillota</taxon>
        <taxon>Clostridia</taxon>
        <taxon>Eubacteriales</taxon>
        <taxon>Clostridiaceae</taxon>
        <taxon>Inconstantimicrobium</taxon>
    </lineage>
</organism>
<gene>
    <name evidence="1" type="primary">hisD</name>
    <name evidence="1" type="ORF">rsdtw13_22070</name>
</gene>
<evidence type="ECO:0000313" key="1">
    <source>
        <dbReference type="EMBL" id="GKX66949.1"/>
    </source>
</evidence>
<sequence>MFNIFQYSEDKYKEFVEILNQRKSQQSSNVTEKVQDILAKVKQEGDGALIELTEKFDGVVLKDLEVSNEELEEALSKIDDEFKNILEEAKKNIESYHNKMLQRSWCDFQEDGVFLGQKVVPLERVGVYVPGGTATYPSSVLMNIVPARVAGVKEIIMVTPPDKEGKINPAVAVAAKVAGIDKIYKVGGAQAIGALAYGTESIGKVDKIVGPGNIFVATAKKEVFGEVDIDMIAGPSEILVIADENANPKHVAADLLSQAEHDKLASSIFVTTSKKLMDETIEELKIQTSKLSRKEIIEESLENYGLFILCQSIDQAIELSNKIAPEHLELMISNVTENLPKVKNAGSIFLGYYTPEPVGDYFAGPNHVLPTAGTAKFFSPLSTESFLKKSSFLYYSQEKLNKEGNKIIKFAEQEGLTAHANSVRVRVEDGRV</sequence>
<name>A0ACB5RDV6_9CLOT</name>
<dbReference type="Proteomes" id="UP001058074">
    <property type="component" value="Unassembled WGS sequence"/>
</dbReference>
<reference evidence="1" key="1">
    <citation type="journal article" date="2025" name="Int. J. Syst. Evol. Microbiol.">
        <title>Inconstantimicrobium mannanitabidum sp. nov., a novel member of the family Clostridiaceae isolated from anoxic soil under the treatment of reductive soil disinfestation.</title>
        <authorList>
            <person name="Ueki A."/>
            <person name="Tonouchi A."/>
            <person name="Honma S."/>
            <person name="Kaku N."/>
            <person name="Ueki K."/>
        </authorList>
    </citation>
    <scope>NUCLEOTIDE SEQUENCE</scope>
    <source>
        <strain evidence="1">TW13</strain>
    </source>
</reference>
<evidence type="ECO:0000313" key="2">
    <source>
        <dbReference type="Proteomes" id="UP001058074"/>
    </source>
</evidence>
<accession>A0ACB5RDV6</accession>
<protein>
    <submittedName>
        <fullName evidence="1">Histidinol dehydrogenase</fullName>
    </submittedName>
</protein>
<dbReference type="EMBL" id="BROD01000001">
    <property type="protein sequence ID" value="GKX66949.1"/>
    <property type="molecule type" value="Genomic_DNA"/>
</dbReference>
<proteinExistence type="predicted"/>